<dbReference type="AlphaFoldDB" id="A0A6G1J6E9"/>
<feature type="compositionally biased region" description="Basic and acidic residues" evidence="1">
    <location>
        <begin position="174"/>
        <end position="184"/>
    </location>
</feature>
<dbReference type="EMBL" id="MU005577">
    <property type="protein sequence ID" value="KAF2686086.1"/>
    <property type="molecule type" value="Genomic_DNA"/>
</dbReference>
<evidence type="ECO:0000313" key="3">
    <source>
        <dbReference type="Proteomes" id="UP000799291"/>
    </source>
</evidence>
<protein>
    <submittedName>
        <fullName evidence="2">Uncharacterized protein</fullName>
    </submittedName>
</protein>
<evidence type="ECO:0000256" key="1">
    <source>
        <dbReference type="SAM" id="MobiDB-lite"/>
    </source>
</evidence>
<reference evidence="2" key="1">
    <citation type="journal article" date="2020" name="Stud. Mycol.">
        <title>101 Dothideomycetes genomes: a test case for predicting lifestyles and emergence of pathogens.</title>
        <authorList>
            <person name="Haridas S."/>
            <person name="Albert R."/>
            <person name="Binder M."/>
            <person name="Bloem J."/>
            <person name="Labutti K."/>
            <person name="Salamov A."/>
            <person name="Andreopoulos B."/>
            <person name="Baker S."/>
            <person name="Barry K."/>
            <person name="Bills G."/>
            <person name="Bluhm B."/>
            <person name="Cannon C."/>
            <person name="Castanera R."/>
            <person name="Culley D."/>
            <person name="Daum C."/>
            <person name="Ezra D."/>
            <person name="Gonzalez J."/>
            <person name="Henrissat B."/>
            <person name="Kuo A."/>
            <person name="Liang C."/>
            <person name="Lipzen A."/>
            <person name="Lutzoni F."/>
            <person name="Magnuson J."/>
            <person name="Mondo S."/>
            <person name="Nolan M."/>
            <person name="Ohm R."/>
            <person name="Pangilinan J."/>
            <person name="Park H.-J."/>
            <person name="Ramirez L."/>
            <person name="Alfaro M."/>
            <person name="Sun H."/>
            <person name="Tritt A."/>
            <person name="Yoshinaga Y."/>
            <person name="Zwiers L.-H."/>
            <person name="Turgeon B."/>
            <person name="Goodwin S."/>
            <person name="Spatafora J."/>
            <person name="Crous P."/>
            <person name="Grigoriev I."/>
        </authorList>
    </citation>
    <scope>NUCLEOTIDE SEQUENCE</scope>
    <source>
        <strain evidence="2">CBS 122367</strain>
    </source>
</reference>
<feature type="region of interest" description="Disordered" evidence="1">
    <location>
        <begin position="147"/>
        <end position="197"/>
    </location>
</feature>
<gene>
    <name evidence="2" type="ORF">K458DRAFT_387098</name>
</gene>
<keyword evidence="3" id="KW-1185">Reference proteome</keyword>
<organism evidence="2 3">
    <name type="scientific">Lentithecium fluviatile CBS 122367</name>
    <dbReference type="NCBI Taxonomy" id="1168545"/>
    <lineage>
        <taxon>Eukaryota</taxon>
        <taxon>Fungi</taxon>
        <taxon>Dikarya</taxon>
        <taxon>Ascomycota</taxon>
        <taxon>Pezizomycotina</taxon>
        <taxon>Dothideomycetes</taxon>
        <taxon>Pleosporomycetidae</taxon>
        <taxon>Pleosporales</taxon>
        <taxon>Massarineae</taxon>
        <taxon>Lentitheciaceae</taxon>
        <taxon>Lentithecium</taxon>
    </lineage>
</organism>
<sequence>MNRESPPYAAQKCIPPIPANHLPHLTSSSVIMWAAWQEWSNFQTIKGLRWWLSISITNEPTRRIIKRALDNAGKLLVPYPGEFIFMATDEAQAILGSPNGLGLGYFLIQHKSQPGNMYVSGVVVYHGDTMHQSPCLAFAVMPPAATAPGQNQGSAVADSRVPSPTGNLTSVCEELERREAEAHGRRNKHGGGPVQVH</sequence>
<evidence type="ECO:0000313" key="2">
    <source>
        <dbReference type="EMBL" id="KAF2686086.1"/>
    </source>
</evidence>
<name>A0A6G1J6E9_9PLEO</name>
<dbReference type="OrthoDB" id="5337308at2759"/>
<proteinExistence type="predicted"/>
<accession>A0A6G1J6E9</accession>
<dbReference type="Proteomes" id="UP000799291">
    <property type="component" value="Unassembled WGS sequence"/>
</dbReference>